<dbReference type="AlphaFoldDB" id="A0A6J6ZZ59"/>
<organism evidence="1">
    <name type="scientific">freshwater metagenome</name>
    <dbReference type="NCBI Taxonomy" id="449393"/>
    <lineage>
        <taxon>unclassified sequences</taxon>
        <taxon>metagenomes</taxon>
        <taxon>ecological metagenomes</taxon>
    </lineage>
</organism>
<dbReference type="InterPro" id="IPR036661">
    <property type="entry name" value="Luciferase-like_sf"/>
</dbReference>
<accession>A0A6J6ZZ59</accession>
<proteinExistence type="predicted"/>
<dbReference type="EMBL" id="CAFABA010000032">
    <property type="protein sequence ID" value="CAB4825742.1"/>
    <property type="molecule type" value="Genomic_DNA"/>
</dbReference>
<gene>
    <name evidence="1" type="ORF">UFOPK3139_01007</name>
</gene>
<dbReference type="Gene3D" id="3.20.20.30">
    <property type="entry name" value="Luciferase-like domain"/>
    <property type="match status" value="1"/>
</dbReference>
<sequence>MYSTPAYQRTLELYGWDDLGPRLRALIRADRWDDLANVVTDEILDTLVPAATYREVPARVRERVGALADGVLLTPPPDPRHDVLVAAAVADLHAS</sequence>
<protein>
    <submittedName>
        <fullName evidence="1">Unannotated protein</fullName>
    </submittedName>
</protein>
<name>A0A6J6ZZ59_9ZZZZ</name>
<dbReference type="SUPFAM" id="SSF51679">
    <property type="entry name" value="Bacterial luciferase-like"/>
    <property type="match status" value="1"/>
</dbReference>
<reference evidence="1" key="1">
    <citation type="submission" date="2020-05" db="EMBL/GenBank/DDBJ databases">
        <authorList>
            <person name="Chiriac C."/>
            <person name="Salcher M."/>
            <person name="Ghai R."/>
            <person name="Kavagutti S V."/>
        </authorList>
    </citation>
    <scope>NUCLEOTIDE SEQUENCE</scope>
</reference>
<evidence type="ECO:0000313" key="1">
    <source>
        <dbReference type="EMBL" id="CAB4825742.1"/>
    </source>
</evidence>
<dbReference type="GO" id="GO:0016705">
    <property type="term" value="F:oxidoreductase activity, acting on paired donors, with incorporation or reduction of molecular oxygen"/>
    <property type="evidence" value="ECO:0007669"/>
    <property type="project" value="InterPro"/>
</dbReference>